<keyword evidence="3" id="KW-1185">Reference proteome</keyword>
<dbReference type="InterPro" id="IPR023631">
    <property type="entry name" value="Amidase_dom"/>
</dbReference>
<reference evidence="2 3" key="1">
    <citation type="submission" date="2018-11" db="EMBL/GenBank/DDBJ databases">
        <title>Genomic Encyclopedia of Type Strains, Phase IV (KMG-IV): sequencing the most valuable type-strain genomes for metagenomic binning, comparative biology and taxonomic classification.</title>
        <authorList>
            <person name="Goeker M."/>
        </authorList>
    </citation>
    <scope>NUCLEOTIDE SEQUENCE [LARGE SCALE GENOMIC DNA]</scope>
    <source>
        <strain evidence="2 3">DSM 26537</strain>
    </source>
</reference>
<dbReference type="AlphaFoldDB" id="A0A3N1XKL6"/>
<dbReference type="PANTHER" id="PTHR42678">
    <property type="entry name" value="AMIDASE"/>
    <property type="match status" value="1"/>
</dbReference>
<evidence type="ECO:0000313" key="2">
    <source>
        <dbReference type="EMBL" id="ROR27254.1"/>
    </source>
</evidence>
<comment type="caution">
    <text evidence="2">The sequence shown here is derived from an EMBL/GenBank/DDBJ whole genome shotgun (WGS) entry which is preliminary data.</text>
</comment>
<sequence length="449" mass="49735">MNINEISITNIKEMYEQNKISVQELVDEYLNNITYYDQGENKLNSVLEINPDITDIARYLEEHKSEYTSPLYGVPILIKDNIDTGDKMHTSAGALALADLKASKDADVVKVLREKGAVILGKTNMTELANYMTKGMPPGYSSRGGMVASPYNKTKSPSGSSTGSAVSVTANLCGASLGTDTSGSIISPAIANGIVGFCPSAGILSTNGILPVSFTLDTVGPMTRTIMDSILLFSELTNIKIQPKEGNLKNWVIGIDDNSLNNLTGEEEKKSLNILKELENLGGKIVRIKLPTVPKNNLKGIGKYEFKYSLNRYFENVRKEFPIRSLRDIIKFNNAHGEKALKYGQTLLLEAEEKTKGDLSETEYKELLMDREEKKRIMKELLDGIDICILFQENLILQYTGLPILSIPHGLYNDGMPYGIIVTAQNDQKLLQYGYKLEELIGYRVPPKL</sequence>
<dbReference type="EMBL" id="RJVG01000007">
    <property type="protein sequence ID" value="ROR27254.1"/>
    <property type="molecule type" value="Genomic_DNA"/>
</dbReference>
<proteinExistence type="predicted"/>
<protein>
    <submittedName>
        <fullName evidence="2">Amidase</fullName>
    </submittedName>
</protein>
<dbReference type="PANTHER" id="PTHR42678:SF34">
    <property type="entry name" value="OS04G0183300 PROTEIN"/>
    <property type="match status" value="1"/>
</dbReference>
<dbReference type="Gene3D" id="3.90.1300.10">
    <property type="entry name" value="Amidase signature (AS) domain"/>
    <property type="match status" value="1"/>
</dbReference>
<evidence type="ECO:0000313" key="3">
    <source>
        <dbReference type="Proteomes" id="UP000273083"/>
    </source>
</evidence>
<dbReference type="RefSeq" id="WP_170164348.1">
    <property type="nucleotide sequence ID" value="NZ_RJVG01000007.1"/>
</dbReference>
<accession>A0A3N1XKL6</accession>
<gene>
    <name evidence="2" type="ORF">EDD66_107168</name>
</gene>
<organism evidence="2 3">
    <name type="scientific">Mobilisporobacter senegalensis</name>
    <dbReference type="NCBI Taxonomy" id="1329262"/>
    <lineage>
        <taxon>Bacteria</taxon>
        <taxon>Bacillati</taxon>
        <taxon>Bacillota</taxon>
        <taxon>Clostridia</taxon>
        <taxon>Lachnospirales</taxon>
        <taxon>Lachnospiraceae</taxon>
        <taxon>Mobilisporobacter</taxon>
    </lineage>
</organism>
<dbReference type="SUPFAM" id="SSF75304">
    <property type="entry name" value="Amidase signature (AS) enzymes"/>
    <property type="match status" value="1"/>
</dbReference>
<feature type="domain" description="Amidase" evidence="1">
    <location>
        <begin position="24"/>
        <end position="426"/>
    </location>
</feature>
<evidence type="ECO:0000259" key="1">
    <source>
        <dbReference type="Pfam" id="PF01425"/>
    </source>
</evidence>
<dbReference type="Proteomes" id="UP000273083">
    <property type="component" value="Unassembled WGS sequence"/>
</dbReference>
<dbReference type="InterPro" id="IPR036928">
    <property type="entry name" value="AS_sf"/>
</dbReference>
<name>A0A3N1XKL6_9FIRM</name>
<dbReference type="Pfam" id="PF01425">
    <property type="entry name" value="Amidase"/>
    <property type="match status" value="1"/>
</dbReference>